<evidence type="ECO:0000259" key="3">
    <source>
        <dbReference type="Pfam" id="PF01467"/>
    </source>
</evidence>
<keyword evidence="1" id="KW-0808">Transferase</keyword>
<protein>
    <recommendedName>
        <fullName evidence="3">Cytidyltransferase-like domain-containing protein</fullName>
    </recommendedName>
</protein>
<evidence type="ECO:0000313" key="4">
    <source>
        <dbReference type="EMBL" id="GHC04490.1"/>
    </source>
</evidence>
<accession>A0A8J3GEL3</accession>
<evidence type="ECO:0000313" key="5">
    <source>
        <dbReference type="Proteomes" id="UP000642829"/>
    </source>
</evidence>
<feature type="domain" description="Cytidyltransferase-like" evidence="3">
    <location>
        <begin position="33"/>
        <end position="158"/>
    </location>
</feature>
<dbReference type="EMBL" id="BMXG01000012">
    <property type="protein sequence ID" value="GHC04490.1"/>
    <property type="molecule type" value="Genomic_DNA"/>
</dbReference>
<organism evidence="4 5">
    <name type="scientific">Cerasicoccus arenae</name>
    <dbReference type="NCBI Taxonomy" id="424488"/>
    <lineage>
        <taxon>Bacteria</taxon>
        <taxon>Pseudomonadati</taxon>
        <taxon>Verrucomicrobiota</taxon>
        <taxon>Opitutia</taxon>
        <taxon>Puniceicoccales</taxon>
        <taxon>Cerasicoccaceae</taxon>
        <taxon>Cerasicoccus</taxon>
    </lineage>
</organism>
<dbReference type="AlphaFoldDB" id="A0A8J3GEL3"/>
<dbReference type="SUPFAM" id="SSF52374">
    <property type="entry name" value="Nucleotidylyl transferase"/>
    <property type="match status" value="1"/>
</dbReference>
<dbReference type="InterPro" id="IPR004821">
    <property type="entry name" value="Cyt_trans-like"/>
</dbReference>
<dbReference type="InterPro" id="IPR014729">
    <property type="entry name" value="Rossmann-like_a/b/a_fold"/>
</dbReference>
<dbReference type="GO" id="GO:0016779">
    <property type="term" value="F:nucleotidyltransferase activity"/>
    <property type="evidence" value="ECO:0007669"/>
    <property type="project" value="UniProtKB-KW"/>
</dbReference>
<reference evidence="4" key="1">
    <citation type="journal article" date="2014" name="Int. J. Syst. Evol. Microbiol.">
        <title>Complete genome sequence of Corynebacterium casei LMG S-19264T (=DSM 44701T), isolated from a smear-ripened cheese.</title>
        <authorList>
            <consortium name="US DOE Joint Genome Institute (JGI-PGF)"/>
            <person name="Walter F."/>
            <person name="Albersmeier A."/>
            <person name="Kalinowski J."/>
            <person name="Ruckert C."/>
        </authorList>
    </citation>
    <scope>NUCLEOTIDE SEQUENCE</scope>
    <source>
        <strain evidence="4">KCTC 12870</strain>
    </source>
</reference>
<proteinExistence type="predicted"/>
<dbReference type="Pfam" id="PF01467">
    <property type="entry name" value="CTP_transf_like"/>
    <property type="match status" value="1"/>
</dbReference>
<sequence>MTMTDLPNPRLLSLRDAVARRDKLRTEGKQVVLTNGCFDLLHTGHVYFLSEAAKLGTALFIALNGDASVQALKGSTRPVQNATERAYLLGQLNFVDTLITFGTPRLTAEIKALKPDVYAKAGDYTLETLNLEERSALEAAGAQIRFLPYLEGYSTTSLIAKINAAAQTF</sequence>
<reference evidence="4" key="2">
    <citation type="submission" date="2020-09" db="EMBL/GenBank/DDBJ databases">
        <authorList>
            <person name="Sun Q."/>
            <person name="Kim S."/>
        </authorList>
    </citation>
    <scope>NUCLEOTIDE SEQUENCE</scope>
    <source>
        <strain evidence="4">KCTC 12870</strain>
    </source>
</reference>
<keyword evidence="2" id="KW-0548">Nucleotidyltransferase</keyword>
<dbReference type="NCBIfam" id="TIGR00125">
    <property type="entry name" value="cyt_tran_rel"/>
    <property type="match status" value="1"/>
</dbReference>
<dbReference type="PANTHER" id="PTHR43793:SF2">
    <property type="entry name" value="BIFUNCTIONAL PROTEIN HLDE"/>
    <property type="match status" value="1"/>
</dbReference>
<evidence type="ECO:0000256" key="1">
    <source>
        <dbReference type="ARBA" id="ARBA00022679"/>
    </source>
</evidence>
<gene>
    <name evidence="4" type="ORF">GCM10007047_21580</name>
</gene>
<name>A0A8J3GEL3_9BACT</name>
<dbReference type="PANTHER" id="PTHR43793">
    <property type="entry name" value="FAD SYNTHASE"/>
    <property type="match status" value="1"/>
</dbReference>
<keyword evidence="5" id="KW-1185">Reference proteome</keyword>
<dbReference type="Proteomes" id="UP000642829">
    <property type="component" value="Unassembled WGS sequence"/>
</dbReference>
<dbReference type="InterPro" id="IPR050385">
    <property type="entry name" value="Archaeal_FAD_synthase"/>
</dbReference>
<dbReference type="Gene3D" id="3.40.50.620">
    <property type="entry name" value="HUPs"/>
    <property type="match status" value="1"/>
</dbReference>
<evidence type="ECO:0000256" key="2">
    <source>
        <dbReference type="ARBA" id="ARBA00022695"/>
    </source>
</evidence>
<comment type="caution">
    <text evidence="4">The sequence shown here is derived from an EMBL/GenBank/DDBJ whole genome shotgun (WGS) entry which is preliminary data.</text>
</comment>